<comment type="subcellular location">
    <subcellularLocation>
        <location evidence="1">Secreted</location>
    </subcellularLocation>
</comment>
<gene>
    <name evidence="5" type="ORF">AVDCRST_MAG85-3529</name>
</gene>
<feature type="transmembrane region" description="Helical" evidence="4">
    <location>
        <begin position="44"/>
        <end position="63"/>
    </location>
</feature>
<dbReference type="InterPro" id="IPR001343">
    <property type="entry name" value="Hemolysn_Ca-bd"/>
</dbReference>
<keyword evidence="4" id="KW-1133">Transmembrane helix</keyword>
<proteinExistence type="predicted"/>
<feature type="compositionally biased region" description="Acidic residues" evidence="3">
    <location>
        <begin position="202"/>
        <end position="217"/>
    </location>
</feature>
<organism evidence="5">
    <name type="scientific">uncultured Solirubrobacteraceae bacterium</name>
    <dbReference type="NCBI Taxonomy" id="1162706"/>
    <lineage>
        <taxon>Bacteria</taxon>
        <taxon>Bacillati</taxon>
        <taxon>Actinomycetota</taxon>
        <taxon>Thermoleophilia</taxon>
        <taxon>Solirubrobacterales</taxon>
        <taxon>Solirubrobacteraceae</taxon>
        <taxon>environmental samples</taxon>
    </lineage>
</organism>
<dbReference type="PRINTS" id="PR00313">
    <property type="entry name" value="CABNDNGRPT"/>
</dbReference>
<dbReference type="PANTHER" id="PTHR38340">
    <property type="entry name" value="S-LAYER PROTEIN"/>
    <property type="match status" value="1"/>
</dbReference>
<keyword evidence="2" id="KW-0964">Secreted</keyword>
<keyword evidence="5" id="KW-0378">Hydrolase</keyword>
<dbReference type="AlphaFoldDB" id="A0A6J4TQ61"/>
<dbReference type="GO" id="GO:0005576">
    <property type="term" value="C:extracellular region"/>
    <property type="evidence" value="ECO:0007669"/>
    <property type="project" value="UniProtKB-SubCell"/>
</dbReference>
<dbReference type="GO" id="GO:0005509">
    <property type="term" value="F:calcium ion binding"/>
    <property type="evidence" value="ECO:0007669"/>
    <property type="project" value="InterPro"/>
</dbReference>
<reference evidence="5" key="1">
    <citation type="submission" date="2020-02" db="EMBL/GenBank/DDBJ databases">
        <authorList>
            <person name="Meier V. D."/>
        </authorList>
    </citation>
    <scope>NUCLEOTIDE SEQUENCE</scope>
    <source>
        <strain evidence="5">AVDCRST_MAG85</strain>
    </source>
</reference>
<keyword evidence="4" id="KW-0472">Membrane</keyword>
<dbReference type="Pfam" id="PF00353">
    <property type="entry name" value="HemolysinCabind"/>
    <property type="match status" value="4"/>
</dbReference>
<dbReference type="InterPro" id="IPR050557">
    <property type="entry name" value="RTX_toxin/Mannuronan_C5-epim"/>
</dbReference>
<dbReference type="InterPro" id="IPR018511">
    <property type="entry name" value="Hemolysin-typ_Ca-bd_CS"/>
</dbReference>
<evidence type="ECO:0000256" key="1">
    <source>
        <dbReference type="ARBA" id="ARBA00004613"/>
    </source>
</evidence>
<dbReference type="GO" id="GO:0004035">
    <property type="term" value="F:alkaline phosphatase activity"/>
    <property type="evidence" value="ECO:0007669"/>
    <property type="project" value="UniProtKB-EC"/>
</dbReference>
<dbReference type="Gene3D" id="2.150.10.10">
    <property type="entry name" value="Serralysin-like metalloprotease, C-terminal"/>
    <property type="match status" value="1"/>
</dbReference>
<feature type="compositionally biased region" description="Basic and acidic residues" evidence="3">
    <location>
        <begin position="188"/>
        <end position="201"/>
    </location>
</feature>
<dbReference type="InterPro" id="IPR011049">
    <property type="entry name" value="Serralysin-like_metalloprot_C"/>
</dbReference>
<dbReference type="PROSITE" id="PS00330">
    <property type="entry name" value="HEMOLYSIN_CALCIUM"/>
    <property type="match status" value="1"/>
</dbReference>
<evidence type="ECO:0000256" key="2">
    <source>
        <dbReference type="ARBA" id="ARBA00022525"/>
    </source>
</evidence>
<keyword evidence="4" id="KW-0812">Transmembrane</keyword>
<dbReference type="SUPFAM" id="SSF51120">
    <property type="entry name" value="beta-Roll"/>
    <property type="match status" value="2"/>
</dbReference>
<accession>A0A6J4TQ61</accession>
<protein>
    <submittedName>
        <fullName evidence="5">Alkaline phosphatase</fullName>
        <ecNumber evidence="5">3.1.3.1</ecNumber>
    </submittedName>
</protein>
<evidence type="ECO:0000313" key="5">
    <source>
        <dbReference type="EMBL" id="CAA9529354.1"/>
    </source>
</evidence>
<evidence type="ECO:0000256" key="4">
    <source>
        <dbReference type="SAM" id="Phobius"/>
    </source>
</evidence>
<dbReference type="EMBL" id="CADCVT010000390">
    <property type="protein sequence ID" value="CAA9529354.1"/>
    <property type="molecule type" value="Genomic_DNA"/>
</dbReference>
<feature type="region of interest" description="Disordered" evidence="3">
    <location>
        <begin position="153"/>
        <end position="224"/>
    </location>
</feature>
<dbReference type="PANTHER" id="PTHR38340:SF1">
    <property type="entry name" value="S-LAYER PROTEIN"/>
    <property type="match status" value="1"/>
</dbReference>
<dbReference type="EC" id="3.1.3.1" evidence="5"/>
<name>A0A6J4TQ61_9ACTN</name>
<evidence type="ECO:0000256" key="3">
    <source>
        <dbReference type="SAM" id="MobiDB-lite"/>
    </source>
</evidence>
<feature type="region of interest" description="Disordered" evidence="3">
    <location>
        <begin position="107"/>
        <end position="131"/>
    </location>
</feature>
<feature type="region of interest" description="Disordered" evidence="3">
    <location>
        <begin position="263"/>
        <end position="283"/>
    </location>
</feature>
<sequence length="416" mass="43320">MAPVQMARGMDLKSTLHEAIALPAHAALHATLGGEPRLCWHVRILLTLIAVLFLLSGPAYAATIKTDSECDARYGSPCVTSVTFAAAPAARNEVTVSVDGGRIVLRDPGDTITSEDEPCTSNGPHEVSCPAPTSIRVKTGDGDDAVWLTAGGASTNVDLGPGDDTFAGDGNADGGEGDDRLIGGPGSDDLRGGPGRDRLDGAEGDDVIDVGDGDPDVADGGPGRDTLSYGAQLVGVSVDLGDRLPEGRPGEGDVVTGVEDIYGSSGDDALTGDDGPNTIRGSYGSYRVRGRGGDDVLIARLGGRNDNVPEKGSDRLFGGDGDVRLEAGRDQWTTVICGPGADTVRITQAKPARVSPTCERFTFNVNDDVGSLRFGRQLMRGRVLIVLRLRDPGRHELRLELNVEHRPSPPDRAAAA</sequence>